<evidence type="ECO:0000256" key="4">
    <source>
        <dbReference type="SAM" id="MobiDB-lite"/>
    </source>
</evidence>
<dbReference type="EMBL" id="BNED01000003">
    <property type="protein sequence ID" value="GHI74884.1"/>
    <property type="molecule type" value="Genomic_DNA"/>
</dbReference>
<dbReference type="InterPro" id="IPR052914">
    <property type="entry name" value="Aldehyde_Oxdr_Iron-Sulfur"/>
</dbReference>
<dbReference type="PROSITE" id="PS00197">
    <property type="entry name" value="2FE2S_FER_1"/>
    <property type="match status" value="1"/>
</dbReference>
<comment type="caution">
    <text evidence="6">The sequence shown here is derived from an EMBL/GenBank/DDBJ whole genome shotgun (WGS) entry which is preliminary data.</text>
</comment>
<evidence type="ECO:0000256" key="1">
    <source>
        <dbReference type="ARBA" id="ARBA00022723"/>
    </source>
</evidence>
<dbReference type="InterPro" id="IPR036010">
    <property type="entry name" value="2Fe-2S_ferredoxin-like_sf"/>
</dbReference>
<feature type="domain" description="2Fe-2S ferredoxin-type" evidence="5">
    <location>
        <begin position="26"/>
        <end position="102"/>
    </location>
</feature>
<dbReference type="InterPro" id="IPR036884">
    <property type="entry name" value="2Fe-2S-bd_dom_sf"/>
</dbReference>
<gene>
    <name evidence="6" type="ORF">Sspor_04450</name>
</gene>
<feature type="region of interest" description="Disordered" evidence="4">
    <location>
        <begin position="197"/>
        <end position="220"/>
    </location>
</feature>
<evidence type="ECO:0000313" key="6">
    <source>
        <dbReference type="EMBL" id="GHI74884.1"/>
    </source>
</evidence>
<evidence type="ECO:0000313" key="7">
    <source>
        <dbReference type="Proteomes" id="UP000608522"/>
    </source>
</evidence>
<evidence type="ECO:0000256" key="3">
    <source>
        <dbReference type="ARBA" id="ARBA00023004"/>
    </source>
</evidence>
<dbReference type="PANTHER" id="PTHR45331">
    <property type="entry name" value="OXIDOREDUCTASE, IRON-SULPHUR BINDING SUBUNIT-RELATED-RELATED"/>
    <property type="match status" value="1"/>
</dbReference>
<keyword evidence="7" id="KW-1185">Reference proteome</keyword>
<dbReference type="Pfam" id="PF00111">
    <property type="entry name" value="Fer2"/>
    <property type="match status" value="1"/>
</dbReference>
<reference evidence="7" key="1">
    <citation type="submission" date="2023-07" db="EMBL/GenBank/DDBJ databases">
        <title>Whole genome shotgun sequence of Streptomyces spororaveus NBRC 15456.</title>
        <authorList>
            <person name="Komaki H."/>
            <person name="Tamura T."/>
        </authorList>
    </citation>
    <scope>NUCLEOTIDE SEQUENCE [LARGE SCALE GENOMIC DNA]</scope>
    <source>
        <strain evidence="7">NBRC 15456</strain>
    </source>
</reference>
<evidence type="ECO:0000256" key="2">
    <source>
        <dbReference type="ARBA" id="ARBA00023002"/>
    </source>
</evidence>
<dbReference type="SUPFAM" id="SSF47741">
    <property type="entry name" value="CO dehydrogenase ISP C-domain like"/>
    <property type="match status" value="1"/>
</dbReference>
<evidence type="ECO:0000259" key="5">
    <source>
        <dbReference type="PROSITE" id="PS51085"/>
    </source>
</evidence>
<dbReference type="CDD" id="cd00207">
    <property type="entry name" value="fer2"/>
    <property type="match status" value="1"/>
</dbReference>
<sequence length="220" mass="23014">MAVAARERNPRRQADPAPTTAALHRSRVALRVNGRTHVLDLDNRVTLLDALRERLDLTGSKKGCDHGQCGACTVLVDGRRANSCLLLAVTQDGSEITTVEGLGAADGSLSPLQQAFLDHDALQCGYCTPGQLCSAVGVLREAAAGHPSHVTDAATAADSTRPVVLTAEEIRERLSGNLCRCGAYNGIADAVAACSAAEDPRPAARPPAPALRPDPTRPRT</sequence>
<dbReference type="Pfam" id="PF01799">
    <property type="entry name" value="Fer2_2"/>
    <property type="match status" value="1"/>
</dbReference>
<accession>A0ABQ3T3B8</accession>
<keyword evidence="3" id="KW-0408">Iron</keyword>
<name>A0ABQ3T3B8_9ACTN</name>
<dbReference type="InterPro" id="IPR006058">
    <property type="entry name" value="2Fe2S_fd_BS"/>
</dbReference>
<dbReference type="InterPro" id="IPR001041">
    <property type="entry name" value="2Fe-2S_ferredoxin-type"/>
</dbReference>
<keyword evidence="1" id="KW-0479">Metal-binding</keyword>
<dbReference type="RefSeq" id="WP_202197428.1">
    <property type="nucleotide sequence ID" value="NZ_BAAATO010000073.1"/>
</dbReference>
<protein>
    <submittedName>
        <fullName evidence="6">Oxidoreductase</fullName>
    </submittedName>
</protein>
<dbReference type="PANTHER" id="PTHR45331:SF2">
    <property type="entry name" value="OXIDOREDUCTASE WITH IRON-SULFUR SUBUNIT"/>
    <property type="match status" value="1"/>
</dbReference>
<dbReference type="Proteomes" id="UP000608522">
    <property type="component" value="Unassembled WGS sequence"/>
</dbReference>
<feature type="region of interest" description="Disordered" evidence="4">
    <location>
        <begin position="1"/>
        <end position="21"/>
    </location>
</feature>
<dbReference type="PROSITE" id="PS51085">
    <property type="entry name" value="2FE2S_FER_2"/>
    <property type="match status" value="1"/>
</dbReference>
<proteinExistence type="predicted"/>
<dbReference type="Gene3D" id="1.10.150.120">
    <property type="entry name" value="[2Fe-2S]-binding domain"/>
    <property type="match status" value="1"/>
</dbReference>
<dbReference type="InterPro" id="IPR002888">
    <property type="entry name" value="2Fe-2S-bd"/>
</dbReference>
<feature type="compositionally biased region" description="Pro residues" evidence="4">
    <location>
        <begin position="203"/>
        <end position="212"/>
    </location>
</feature>
<keyword evidence="2" id="KW-0560">Oxidoreductase</keyword>
<dbReference type="SUPFAM" id="SSF54292">
    <property type="entry name" value="2Fe-2S ferredoxin-like"/>
    <property type="match status" value="1"/>
</dbReference>
<feature type="compositionally biased region" description="Basic and acidic residues" evidence="4">
    <location>
        <begin position="1"/>
        <end position="14"/>
    </location>
</feature>
<dbReference type="Gene3D" id="3.10.20.30">
    <property type="match status" value="1"/>
</dbReference>
<organism evidence="6 7">
    <name type="scientific">Streptomyces spororaveus</name>
    <dbReference type="NCBI Taxonomy" id="284039"/>
    <lineage>
        <taxon>Bacteria</taxon>
        <taxon>Bacillati</taxon>
        <taxon>Actinomycetota</taxon>
        <taxon>Actinomycetes</taxon>
        <taxon>Kitasatosporales</taxon>
        <taxon>Streptomycetaceae</taxon>
        <taxon>Streptomyces</taxon>
    </lineage>
</organism>
<dbReference type="InterPro" id="IPR012675">
    <property type="entry name" value="Beta-grasp_dom_sf"/>
</dbReference>